<dbReference type="Proteomes" id="UP000223913">
    <property type="component" value="Unassembled WGS sequence"/>
</dbReference>
<accession>A0A2D0N768</accession>
<gene>
    <name evidence="1" type="ORF">CRP01_22705</name>
</gene>
<sequence length="72" mass="8206">MKIRFIQTVNRHFIGLLNTIQLLQIALCHTEKSILLENSQMNVLLERFPPSIASKVYLMPLSGLLQGEKKKG</sequence>
<evidence type="ECO:0000313" key="2">
    <source>
        <dbReference type="Proteomes" id="UP000223913"/>
    </source>
</evidence>
<protein>
    <submittedName>
        <fullName evidence="1">Uncharacterized protein</fullName>
    </submittedName>
</protein>
<organism evidence="1 2">
    <name type="scientific">Flavilitoribacter nigricans (strain ATCC 23147 / DSM 23189 / NBRC 102662 / NCIMB 1420 / SS-2)</name>
    <name type="common">Lewinella nigricans</name>
    <dbReference type="NCBI Taxonomy" id="1122177"/>
    <lineage>
        <taxon>Bacteria</taxon>
        <taxon>Pseudomonadati</taxon>
        <taxon>Bacteroidota</taxon>
        <taxon>Saprospiria</taxon>
        <taxon>Saprospirales</taxon>
        <taxon>Lewinellaceae</taxon>
        <taxon>Flavilitoribacter</taxon>
    </lineage>
</organism>
<reference evidence="1 2" key="1">
    <citation type="submission" date="2017-10" db="EMBL/GenBank/DDBJ databases">
        <title>The draft genome sequence of Lewinella nigricans NBRC 102662.</title>
        <authorList>
            <person name="Wang K."/>
        </authorList>
    </citation>
    <scope>NUCLEOTIDE SEQUENCE [LARGE SCALE GENOMIC DNA]</scope>
    <source>
        <strain evidence="1 2">NBRC 102662</strain>
    </source>
</reference>
<keyword evidence="2" id="KW-1185">Reference proteome</keyword>
<dbReference type="EMBL" id="PDUD01000026">
    <property type="protein sequence ID" value="PHN04372.1"/>
    <property type="molecule type" value="Genomic_DNA"/>
</dbReference>
<name>A0A2D0N768_FLAN2</name>
<dbReference type="AlphaFoldDB" id="A0A2D0N768"/>
<proteinExistence type="predicted"/>
<evidence type="ECO:0000313" key="1">
    <source>
        <dbReference type="EMBL" id="PHN04372.1"/>
    </source>
</evidence>
<comment type="caution">
    <text evidence="1">The sequence shown here is derived from an EMBL/GenBank/DDBJ whole genome shotgun (WGS) entry which is preliminary data.</text>
</comment>